<dbReference type="InterPro" id="IPR016181">
    <property type="entry name" value="Acyl_CoA_acyltransferase"/>
</dbReference>
<reference evidence="5" key="1">
    <citation type="submission" date="2016-07" db="EMBL/GenBank/DDBJ databases">
        <title>Sequence Frankia sp. strain CcI1.17.</title>
        <authorList>
            <person name="Ghodhbane-Gtari F."/>
            <person name="Swanson E."/>
            <person name="Gueddou A."/>
            <person name="Morris K."/>
            <person name="Hezbri K."/>
            <person name="Ktari A."/>
            <person name="Nouioui I."/>
            <person name="Abebe-Akele F."/>
            <person name="Simpson S."/>
            <person name="Thomas K."/>
            <person name="Gtari M."/>
            <person name="Tisa L.S."/>
            <person name="Hurst S."/>
        </authorList>
    </citation>
    <scope>NUCLEOTIDE SEQUENCE [LARGE SCALE GENOMIC DNA]</scope>
    <source>
        <strain evidence="5">Cc1.17</strain>
    </source>
</reference>
<dbReference type="PANTHER" id="PTHR43877">
    <property type="entry name" value="AMINOALKYLPHOSPHONATE N-ACETYLTRANSFERASE-RELATED-RELATED"/>
    <property type="match status" value="1"/>
</dbReference>
<dbReference type="EMBL" id="MBLM01000163">
    <property type="protein sequence ID" value="OHV29261.1"/>
    <property type="molecule type" value="Genomic_DNA"/>
</dbReference>
<name>A0A1S1Q712_9ACTN</name>
<keyword evidence="2" id="KW-0012">Acyltransferase</keyword>
<evidence type="ECO:0000313" key="4">
    <source>
        <dbReference type="EMBL" id="OHV29261.1"/>
    </source>
</evidence>
<dbReference type="RefSeq" id="WP_071090749.1">
    <property type="nucleotide sequence ID" value="NZ_MBLM01000163.1"/>
</dbReference>
<proteinExistence type="predicted"/>
<organism evidence="4 5">
    <name type="scientific">Parafrankia colletiae</name>
    <dbReference type="NCBI Taxonomy" id="573497"/>
    <lineage>
        <taxon>Bacteria</taxon>
        <taxon>Bacillati</taxon>
        <taxon>Actinomycetota</taxon>
        <taxon>Actinomycetes</taxon>
        <taxon>Frankiales</taxon>
        <taxon>Frankiaceae</taxon>
        <taxon>Parafrankia</taxon>
    </lineage>
</organism>
<evidence type="ECO:0000256" key="2">
    <source>
        <dbReference type="ARBA" id="ARBA00023315"/>
    </source>
</evidence>
<dbReference type="Gene3D" id="3.40.630.30">
    <property type="match status" value="1"/>
</dbReference>
<comment type="caution">
    <text evidence="4">The sequence shown here is derived from an EMBL/GenBank/DDBJ whole genome shotgun (WGS) entry which is preliminary data.</text>
</comment>
<sequence>MDLVIRPLITADVDEVVAFSVDAWGPVFASVEQVLGRAVFLQVYPDWLMSHAEFVRGVCLGGKARVWVADVDGHPVGFVAVIIDLESSSGEIEIIGVDPRHQRKGIGNALMTQAVDHIRRSGCGVAVVATGGDPGHAPARATYESAGFTALPLVRYHKSL</sequence>
<dbReference type="OrthoDB" id="9803233at2"/>
<dbReference type="Proteomes" id="UP000179627">
    <property type="component" value="Unassembled WGS sequence"/>
</dbReference>
<keyword evidence="5" id="KW-1185">Reference proteome</keyword>
<dbReference type="GO" id="GO:0016747">
    <property type="term" value="F:acyltransferase activity, transferring groups other than amino-acyl groups"/>
    <property type="evidence" value="ECO:0007669"/>
    <property type="project" value="InterPro"/>
</dbReference>
<protein>
    <submittedName>
        <fullName evidence="4">GNAT family acetyltransferase</fullName>
    </submittedName>
</protein>
<feature type="domain" description="N-acetyltransferase" evidence="3">
    <location>
        <begin position="3"/>
        <end position="160"/>
    </location>
</feature>
<dbReference type="CDD" id="cd04301">
    <property type="entry name" value="NAT_SF"/>
    <property type="match status" value="1"/>
</dbReference>
<dbReference type="SUPFAM" id="SSF55729">
    <property type="entry name" value="Acyl-CoA N-acyltransferases (Nat)"/>
    <property type="match status" value="1"/>
</dbReference>
<dbReference type="InterPro" id="IPR050832">
    <property type="entry name" value="Bact_Acetyltransf"/>
</dbReference>
<dbReference type="PROSITE" id="PS51186">
    <property type="entry name" value="GNAT"/>
    <property type="match status" value="1"/>
</dbReference>
<evidence type="ECO:0000256" key="1">
    <source>
        <dbReference type="ARBA" id="ARBA00022679"/>
    </source>
</evidence>
<keyword evidence="1 4" id="KW-0808">Transferase</keyword>
<dbReference type="Pfam" id="PF00583">
    <property type="entry name" value="Acetyltransf_1"/>
    <property type="match status" value="1"/>
</dbReference>
<gene>
    <name evidence="4" type="ORF">CC117_07780</name>
</gene>
<dbReference type="InterPro" id="IPR000182">
    <property type="entry name" value="GNAT_dom"/>
</dbReference>
<accession>A0A1S1Q712</accession>
<evidence type="ECO:0000259" key="3">
    <source>
        <dbReference type="PROSITE" id="PS51186"/>
    </source>
</evidence>
<dbReference type="AlphaFoldDB" id="A0A1S1Q712"/>
<evidence type="ECO:0000313" key="5">
    <source>
        <dbReference type="Proteomes" id="UP000179627"/>
    </source>
</evidence>